<evidence type="ECO:0008006" key="4">
    <source>
        <dbReference type="Google" id="ProtNLM"/>
    </source>
</evidence>
<keyword evidence="3" id="KW-1185">Reference proteome</keyword>
<dbReference type="AlphaFoldDB" id="A0AAV5F9U7"/>
<dbReference type="EMBL" id="BQKI01000082">
    <property type="protein sequence ID" value="GJN31676.1"/>
    <property type="molecule type" value="Genomic_DNA"/>
</dbReference>
<sequence length="765" mass="85464">MAAAGNGRREAALGALAVLPDEVLCAVVDLLPPADIGRLACASRLGLCSENNDIWQKPHQFDGFNSLYLLPTIPSMASAAKFPQNPYSDMSLRDVIDLLTARLEAKEVANRTAVLAQPVMVVPVAEENKPECSAELVQTVVQVPKAPISSTSLFLAVPTVPLLRKKTQKKKKKATAAPLLPSIHLRPMACLKHCGIRRKCKDSRVHGTLFFAVEKGNYGKDMEHHPAGTVNRWNHSDLSRKEKRLKASETPRTSNSENQYSAFELSGVQESLENEVFSYDIDFLSQFLEKERDHYSSVWSPTNSIDQREAREWLRRLWVLKPELRELIWKGACLAISVDKWYSCLEEICACHSLPLPTEDESFLLAQVFIVSGNVIKIYAEGGLGYSVHGLGTELEFYHLLQKIGSPLISHIPEIIASGFLEYKDDNYRTVPWDGKGIPDVLAKHYPLEEMTGEVGDAATVPPEWKELVFTLNGRKKNVKKHLANCEKADGDLEQMNAIHIIDFSDLSIGDPLCDIIPLHLDVFRGDNDLLREFLLSYQLPFLRGESNTDICKSLQNSKFSRASYRAMCFCMLHEDNVLAAIFSLWKELRDATCWEDVEHFVWEELNRDQSAAAFWELLAVVPTRFTGFFINPKRGDVMQCNATYGHSALAGSSLLRTLTGKAPFILSVTESTSGCEEDTSQKNQVSADDVVSRPAMRKLSTTSRSVSSLLCSLSLLVARNLDRTSSLFLCSIFDAFSFWRRRAARMMSMAKACTSAMAVREAAR</sequence>
<protein>
    <recommendedName>
        <fullName evidence="4">F-box domain-containing protein</fullName>
    </recommendedName>
</protein>
<dbReference type="Proteomes" id="UP001054889">
    <property type="component" value="Unassembled WGS sequence"/>
</dbReference>
<dbReference type="InterPro" id="IPR036047">
    <property type="entry name" value="F-box-like_dom_sf"/>
</dbReference>
<proteinExistence type="predicted"/>
<reference evidence="2" key="1">
    <citation type="journal article" date="2018" name="DNA Res.">
        <title>Multiple hybrid de novo genome assembly of finger millet, an orphan allotetraploid crop.</title>
        <authorList>
            <person name="Hatakeyama M."/>
            <person name="Aluri S."/>
            <person name="Balachadran M.T."/>
            <person name="Sivarajan S.R."/>
            <person name="Patrignani A."/>
            <person name="Gruter S."/>
            <person name="Poveda L."/>
            <person name="Shimizu-Inatsugi R."/>
            <person name="Baeten J."/>
            <person name="Francoijs K.J."/>
            <person name="Nataraja K.N."/>
            <person name="Reddy Y.A.N."/>
            <person name="Phadnis S."/>
            <person name="Ravikumar R.L."/>
            <person name="Schlapbach R."/>
            <person name="Sreeman S.M."/>
            <person name="Shimizu K.K."/>
        </authorList>
    </citation>
    <scope>NUCLEOTIDE SEQUENCE</scope>
</reference>
<evidence type="ECO:0000256" key="1">
    <source>
        <dbReference type="SAM" id="MobiDB-lite"/>
    </source>
</evidence>
<feature type="compositionally biased region" description="Basic and acidic residues" evidence="1">
    <location>
        <begin position="234"/>
        <end position="249"/>
    </location>
</feature>
<evidence type="ECO:0000313" key="2">
    <source>
        <dbReference type="EMBL" id="GJN31676.1"/>
    </source>
</evidence>
<dbReference type="SUPFAM" id="SSF81383">
    <property type="entry name" value="F-box domain"/>
    <property type="match status" value="1"/>
</dbReference>
<comment type="caution">
    <text evidence="2">The sequence shown here is derived from an EMBL/GenBank/DDBJ whole genome shotgun (WGS) entry which is preliminary data.</text>
</comment>
<gene>
    <name evidence="2" type="primary">gb20101</name>
    <name evidence="2" type="ORF">PR202_gb20101</name>
</gene>
<feature type="region of interest" description="Disordered" evidence="1">
    <location>
        <begin position="222"/>
        <end position="257"/>
    </location>
</feature>
<reference evidence="2" key="2">
    <citation type="submission" date="2021-12" db="EMBL/GenBank/DDBJ databases">
        <title>Resequencing data analysis of finger millet.</title>
        <authorList>
            <person name="Hatakeyama M."/>
            <person name="Aluri S."/>
            <person name="Balachadran M.T."/>
            <person name="Sivarajan S.R."/>
            <person name="Poveda L."/>
            <person name="Shimizu-Inatsugi R."/>
            <person name="Schlapbach R."/>
            <person name="Sreeman S.M."/>
            <person name="Shimizu K.K."/>
        </authorList>
    </citation>
    <scope>NUCLEOTIDE SEQUENCE</scope>
</reference>
<organism evidence="2 3">
    <name type="scientific">Eleusine coracana subsp. coracana</name>
    <dbReference type="NCBI Taxonomy" id="191504"/>
    <lineage>
        <taxon>Eukaryota</taxon>
        <taxon>Viridiplantae</taxon>
        <taxon>Streptophyta</taxon>
        <taxon>Embryophyta</taxon>
        <taxon>Tracheophyta</taxon>
        <taxon>Spermatophyta</taxon>
        <taxon>Magnoliopsida</taxon>
        <taxon>Liliopsida</taxon>
        <taxon>Poales</taxon>
        <taxon>Poaceae</taxon>
        <taxon>PACMAD clade</taxon>
        <taxon>Chloridoideae</taxon>
        <taxon>Cynodonteae</taxon>
        <taxon>Eleusininae</taxon>
        <taxon>Eleusine</taxon>
    </lineage>
</organism>
<name>A0AAV5F9U7_ELECO</name>
<evidence type="ECO:0000313" key="3">
    <source>
        <dbReference type="Proteomes" id="UP001054889"/>
    </source>
</evidence>
<accession>A0AAV5F9U7</accession>